<protein>
    <submittedName>
        <fullName evidence="1">DUF1848 domain-containing protein</fullName>
    </submittedName>
</protein>
<keyword evidence="2" id="KW-1185">Reference proteome</keyword>
<proteinExistence type="predicted"/>
<evidence type="ECO:0000313" key="1">
    <source>
        <dbReference type="EMBL" id="RFU93934.1"/>
    </source>
</evidence>
<reference evidence="1 2" key="2">
    <citation type="submission" date="2018-09" db="EMBL/GenBank/DDBJ databases">
        <title>Genome of Sphaerochaeta halotolerans strain 4-11.</title>
        <authorList>
            <person name="Nazina T.N."/>
            <person name="Sokolova D.S."/>
        </authorList>
    </citation>
    <scope>NUCLEOTIDE SEQUENCE [LARGE SCALE GENOMIC DNA]</scope>
    <source>
        <strain evidence="1 2">4-11</strain>
    </source>
</reference>
<dbReference type="AlphaFoldDB" id="A0A372MDV2"/>
<dbReference type="Proteomes" id="UP000264002">
    <property type="component" value="Unassembled WGS sequence"/>
</dbReference>
<gene>
    <name evidence="1" type="ORF">DYP60_12285</name>
</gene>
<name>A0A372MDV2_9SPIR</name>
<sequence length="316" mass="36114">MILSASRRTDIPAFYTDWFLNRIKERYVLSRNPINPRQVSKIDLSPELIDCIVFWTKNPAPLIVRLKELEAYHYYFQFTLNAYEADVEPGLASKHVSLVNTFMHLSERIGKERVIWRYDPMLLTDRYTVSYHIQHFIALAEKLKDATQRCVISFIDFPKRISRAMSALGYRAPDFNEMHTIARAFSGIASENGITLETCAEAIDLSTYGISHGKCIDDALISRISGKPLHLKKDANQRAACSCVPSVDIGLNNTCMHGCKYCYASFNNEALLQNREHYDAFSPILCSKITEDDVIRERKDTQSRNALQLNLPFVSS</sequence>
<reference evidence="2" key="1">
    <citation type="submission" date="2018-08" db="EMBL/GenBank/DDBJ databases">
        <authorList>
            <person name="Grouzdev D.S."/>
            <person name="Krutkina M.S."/>
        </authorList>
    </citation>
    <scope>NUCLEOTIDE SEQUENCE [LARGE SCALE GENOMIC DNA]</scope>
    <source>
        <strain evidence="2">4-11</strain>
    </source>
</reference>
<organism evidence="1 2">
    <name type="scientific">Sphaerochaeta halotolerans</name>
    <dbReference type="NCBI Taxonomy" id="2293840"/>
    <lineage>
        <taxon>Bacteria</taxon>
        <taxon>Pseudomonadati</taxon>
        <taxon>Spirochaetota</taxon>
        <taxon>Spirochaetia</taxon>
        <taxon>Spirochaetales</taxon>
        <taxon>Sphaerochaetaceae</taxon>
        <taxon>Sphaerochaeta</taxon>
    </lineage>
</organism>
<evidence type="ECO:0000313" key="2">
    <source>
        <dbReference type="Proteomes" id="UP000264002"/>
    </source>
</evidence>
<accession>A0A372MDV2</accession>
<dbReference type="InterPro" id="IPR014998">
    <property type="entry name" value="DUF1848"/>
</dbReference>
<dbReference type="EMBL" id="QUWK01000015">
    <property type="protein sequence ID" value="RFU93934.1"/>
    <property type="molecule type" value="Genomic_DNA"/>
</dbReference>
<comment type="caution">
    <text evidence="1">The sequence shown here is derived from an EMBL/GenBank/DDBJ whole genome shotgun (WGS) entry which is preliminary data.</text>
</comment>
<dbReference type="Pfam" id="PF08902">
    <property type="entry name" value="DUF1848"/>
    <property type="match status" value="1"/>
</dbReference>
<dbReference type="RefSeq" id="WP_117331310.1">
    <property type="nucleotide sequence ID" value="NZ_QUWK01000015.1"/>
</dbReference>